<dbReference type="Pfam" id="PF08808">
    <property type="entry name" value="RES"/>
    <property type="match status" value="1"/>
</dbReference>
<dbReference type="RefSeq" id="WP_097443277.1">
    <property type="nucleotide sequence ID" value="NZ_NBWU01000005.1"/>
</dbReference>
<dbReference type="AlphaFoldDB" id="A0A2A4G6F8"/>
<proteinExistence type="predicted"/>
<dbReference type="SMART" id="SM00953">
    <property type="entry name" value="RES"/>
    <property type="match status" value="1"/>
</dbReference>
<comment type="caution">
    <text evidence="2">The sequence shown here is derived from an EMBL/GenBank/DDBJ whole genome shotgun (WGS) entry which is preliminary data.</text>
</comment>
<dbReference type="OrthoDB" id="9789501at2"/>
<accession>A0A2A4G6F8</accession>
<evidence type="ECO:0000259" key="1">
    <source>
        <dbReference type="SMART" id="SM00953"/>
    </source>
</evidence>
<evidence type="ECO:0000313" key="2">
    <source>
        <dbReference type="EMBL" id="PCE63322.1"/>
    </source>
</evidence>
<feature type="domain" description="RES" evidence="1">
    <location>
        <begin position="7"/>
        <end position="137"/>
    </location>
</feature>
<dbReference type="EMBL" id="NBWU01000005">
    <property type="protein sequence ID" value="PCE63322.1"/>
    <property type="molecule type" value="Genomic_DNA"/>
</dbReference>
<reference evidence="2 3" key="1">
    <citation type="submission" date="2017-04" db="EMBL/GenBank/DDBJ databases">
        <title>A new member of the family Flavobacteriaceae isolated from ascidians.</title>
        <authorList>
            <person name="Chen L."/>
        </authorList>
    </citation>
    <scope>NUCLEOTIDE SEQUENCE [LARGE SCALE GENOMIC DNA]</scope>
    <source>
        <strain evidence="2 3">HQA918</strain>
    </source>
</reference>
<evidence type="ECO:0000313" key="3">
    <source>
        <dbReference type="Proteomes" id="UP000219559"/>
    </source>
</evidence>
<gene>
    <name evidence="2" type="ORF">B7P33_13975</name>
</gene>
<sequence>MHVYRIAEEKYAYKLTASGAPNRWNRQDQFVLYCGAHRSLSALELIVHRANKRKDTYKTMVISLAQDPILFTTLERKQLPHNWRSFLAEEQLRELGSVWYRDQKTPILRVPSIIIPQEYNYVLNTAHPLFPEVVELTEVENFFWYKRL</sequence>
<keyword evidence="3" id="KW-1185">Reference proteome</keyword>
<dbReference type="Proteomes" id="UP000219559">
    <property type="component" value="Unassembled WGS sequence"/>
</dbReference>
<protein>
    <recommendedName>
        <fullName evidence="1">RES domain-containing protein</fullName>
    </recommendedName>
</protein>
<organism evidence="2 3">
    <name type="scientific">Sediminicola luteus</name>
    <dbReference type="NCBI Taxonomy" id="319238"/>
    <lineage>
        <taxon>Bacteria</taxon>
        <taxon>Pseudomonadati</taxon>
        <taxon>Bacteroidota</taxon>
        <taxon>Flavobacteriia</taxon>
        <taxon>Flavobacteriales</taxon>
        <taxon>Flavobacteriaceae</taxon>
        <taxon>Sediminicola</taxon>
    </lineage>
</organism>
<dbReference type="InterPro" id="IPR014914">
    <property type="entry name" value="RES_dom"/>
</dbReference>
<name>A0A2A4G6F8_9FLAO</name>